<dbReference type="Proteomes" id="UP000046393">
    <property type="component" value="Unplaced"/>
</dbReference>
<dbReference type="GO" id="GO:0007023">
    <property type="term" value="P:post-chaperonin tubulin folding pathway"/>
    <property type="evidence" value="ECO:0007669"/>
    <property type="project" value="UniProtKB-UniRule"/>
</dbReference>
<comment type="function">
    <text evidence="1">Tubulin-folding protein; involved in the early step of the tubulin folding pathway.</text>
</comment>
<dbReference type="AlphaFoldDB" id="A0A0N5AEJ2"/>
<evidence type="ECO:0000313" key="8">
    <source>
        <dbReference type="WBParaSite" id="SMUV_0000265101-mRNA-1"/>
    </source>
</evidence>
<keyword evidence="4 6" id="KW-0143">Chaperone</keyword>
<dbReference type="GO" id="GO:0048487">
    <property type="term" value="F:beta-tubulin binding"/>
    <property type="evidence" value="ECO:0007669"/>
    <property type="project" value="InterPro"/>
</dbReference>
<dbReference type="InterPro" id="IPR004226">
    <property type="entry name" value="TBCA"/>
</dbReference>
<keyword evidence="7" id="KW-1185">Reference proteome</keyword>
<keyword evidence="6" id="KW-0206">Cytoskeleton</keyword>
<organism evidence="7 8">
    <name type="scientific">Syphacia muris</name>
    <dbReference type="NCBI Taxonomy" id="451379"/>
    <lineage>
        <taxon>Eukaryota</taxon>
        <taxon>Metazoa</taxon>
        <taxon>Ecdysozoa</taxon>
        <taxon>Nematoda</taxon>
        <taxon>Chromadorea</taxon>
        <taxon>Rhabditida</taxon>
        <taxon>Spirurina</taxon>
        <taxon>Oxyuridomorpha</taxon>
        <taxon>Oxyuroidea</taxon>
        <taxon>Oxyuridae</taxon>
        <taxon>Syphacia</taxon>
    </lineage>
</organism>
<sequence length="110" mass="12323">MADPALLKEVTIKTGVLKRLLKELAYYKVEADKEQVQLDKMKGDPNADEYMVKKHAEVLQETRNVIPYSTQAVKKAVDDLTKVVESNRAILEGTKQLEAALEQIKAAEVP</sequence>
<dbReference type="GO" id="GO:0007021">
    <property type="term" value="P:tubulin complex assembly"/>
    <property type="evidence" value="ECO:0007669"/>
    <property type="project" value="UniProtKB-UniRule"/>
</dbReference>
<name>A0A0N5AEJ2_9BILA</name>
<comment type="subcellular location">
    <subcellularLocation>
        <location evidence="6">Cytoplasm</location>
        <location evidence="6">Cytoskeleton</location>
    </subcellularLocation>
</comment>
<evidence type="ECO:0000256" key="5">
    <source>
        <dbReference type="ARBA" id="ARBA00026055"/>
    </source>
</evidence>
<dbReference type="Pfam" id="PF02970">
    <property type="entry name" value="TBCA"/>
    <property type="match status" value="1"/>
</dbReference>
<dbReference type="PANTHER" id="PTHR21500">
    <property type="entry name" value="TUBULIN-SPECIFIC CHAPERONE A"/>
    <property type="match status" value="1"/>
</dbReference>
<reference evidence="8" key="1">
    <citation type="submission" date="2017-02" db="UniProtKB">
        <authorList>
            <consortium name="WormBaseParasite"/>
        </authorList>
    </citation>
    <scope>IDENTIFICATION</scope>
</reference>
<dbReference type="GO" id="GO:0005874">
    <property type="term" value="C:microtubule"/>
    <property type="evidence" value="ECO:0007669"/>
    <property type="project" value="UniProtKB-KW"/>
</dbReference>
<comment type="similarity">
    <text evidence="2 6">Belongs to the TBCA family.</text>
</comment>
<evidence type="ECO:0000256" key="6">
    <source>
        <dbReference type="RuleBase" id="RU364030"/>
    </source>
</evidence>
<dbReference type="WBParaSite" id="SMUV_0000265101-mRNA-1">
    <property type="protein sequence ID" value="SMUV_0000265101-mRNA-1"/>
    <property type="gene ID" value="SMUV_0000265101"/>
</dbReference>
<dbReference type="STRING" id="451379.A0A0N5AEJ2"/>
<evidence type="ECO:0000256" key="2">
    <source>
        <dbReference type="ARBA" id="ARBA00006806"/>
    </source>
</evidence>
<protein>
    <recommendedName>
        <fullName evidence="3 6">Tubulin-specific chaperone A</fullName>
    </recommendedName>
</protein>
<evidence type="ECO:0000256" key="1">
    <source>
        <dbReference type="ARBA" id="ARBA00003046"/>
    </source>
</evidence>
<accession>A0A0N5AEJ2</accession>
<evidence type="ECO:0000256" key="4">
    <source>
        <dbReference type="ARBA" id="ARBA00023186"/>
    </source>
</evidence>
<dbReference type="Gene3D" id="1.20.58.90">
    <property type="match status" value="1"/>
</dbReference>
<keyword evidence="6" id="KW-0963">Cytoplasm</keyword>
<dbReference type="InterPro" id="IPR036126">
    <property type="entry name" value="TBCA_sf"/>
</dbReference>
<proteinExistence type="inferred from homology"/>
<comment type="subunit">
    <text evidence="5 6">Supercomplex made of cofactors A to E. Cofactors A and D function by capturing and stabilizing tubulin in a quasi-native conformation. Cofactor E binds to the cofactor D-tubulin complex; interaction with cofactor C then causes the release of tubulin polypeptides that are committed to the native state.</text>
</comment>
<evidence type="ECO:0000313" key="7">
    <source>
        <dbReference type="Proteomes" id="UP000046393"/>
    </source>
</evidence>
<keyword evidence="6" id="KW-0493">Microtubule</keyword>
<dbReference type="SUPFAM" id="SSF46988">
    <property type="entry name" value="Tubulin chaperone cofactor A"/>
    <property type="match status" value="1"/>
</dbReference>
<evidence type="ECO:0000256" key="3">
    <source>
        <dbReference type="ARBA" id="ARBA00015002"/>
    </source>
</evidence>
<dbReference type="PANTHER" id="PTHR21500:SF0">
    <property type="entry name" value="TUBULIN-SPECIFIC CHAPERONE A"/>
    <property type="match status" value="1"/>
</dbReference>
<dbReference type="GO" id="GO:0005829">
    <property type="term" value="C:cytosol"/>
    <property type="evidence" value="ECO:0007669"/>
    <property type="project" value="TreeGrafter"/>
</dbReference>